<accession>A0A1W5CRB5</accession>
<dbReference type="GO" id="GO:0046540">
    <property type="term" value="C:U4/U6 x U5 tri-snRNP complex"/>
    <property type="evidence" value="ECO:0007669"/>
    <property type="project" value="InterPro"/>
</dbReference>
<sequence>MADSISIEETNKIRVAIGLKPLPVPGGGPIFKAAKDDESSSEEEQGSTLESRQAQGYDNWKKLQDQADAKAQREAKNEAIKKARDAARKHAKLEGKGLGEADDGTELDTKTWLIQQKKRQKKLEREKLKRLEKELAEREQIADHTAEDLAGVKVGHELGDFEDGGEQVLTLKDTTIDENEEEGDELENLDLKERERLNEKLELKKKKPVYNPNDVDESGEQSLLKHYDEAIDGKKRKRFTLDGQGTTTEDREAMKLTVDSKLKAQPISLDILKDVPFSDYLDASDTRIKKPRKKKAKSTRQRVIDEDEALLTMETFSSVDPGTDNMDIDSGTVDHPVAPARSRAEDTSFVDDDDLQAKLAAQRRAALKKRRRTRPEDIARQLREEASATPDAGGDIGNGDVYGDEEGGLVIDETSEFVANLQRRTVDDKARKSHSKPNDSPKMRSASPPAADSEDDVDMTRSYNDVEDDGDRDARFERESFTPATPGITGTGLEEEATLNRGIGATLTMLSQRGLIKGGDSGDLNALHRERQKFLAEKQKREADAERRARLQRERDRASGKLDRMSARDREEYARWENKQRDQQESRQMADIFNREYKPDVQLKYVDEFGRSMNQKEAFKHLSHQFHGKGSGKQKTEKHLKKIEDDKKREAMSTLDSSQATGMNNAMGATARKNRQAGVRLA</sequence>
<dbReference type="Pfam" id="PF03343">
    <property type="entry name" value="SART-1"/>
    <property type="match status" value="1"/>
</dbReference>
<reference evidence="8" key="1">
    <citation type="submission" date="2017-03" db="EMBL/GenBank/DDBJ databases">
        <authorList>
            <person name="Sharma R."/>
            <person name="Thines M."/>
        </authorList>
    </citation>
    <scope>NUCLEOTIDE SEQUENCE [LARGE SCALE GENOMIC DNA]</scope>
</reference>
<feature type="compositionally biased region" description="Basic residues" evidence="6">
    <location>
        <begin position="289"/>
        <end position="300"/>
    </location>
</feature>
<dbReference type="GO" id="GO:0000481">
    <property type="term" value="P:maturation of 5S rRNA"/>
    <property type="evidence" value="ECO:0007669"/>
    <property type="project" value="TreeGrafter"/>
</dbReference>
<feature type="compositionally biased region" description="Basic residues" evidence="6">
    <location>
        <begin position="624"/>
        <end position="633"/>
    </location>
</feature>
<feature type="region of interest" description="Disordered" evidence="6">
    <location>
        <begin position="536"/>
        <end position="587"/>
    </location>
</feature>
<dbReference type="InterPro" id="IPR005011">
    <property type="entry name" value="SNU66/SART1"/>
</dbReference>
<feature type="region of interest" description="Disordered" evidence="6">
    <location>
        <begin position="283"/>
        <end position="303"/>
    </location>
</feature>
<feature type="region of interest" description="Disordered" evidence="6">
    <location>
        <begin position="422"/>
        <end position="495"/>
    </location>
</feature>
<feature type="region of interest" description="Disordered" evidence="6">
    <location>
        <begin position="624"/>
        <end position="682"/>
    </location>
</feature>
<evidence type="ECO:0000256" key="1">
    <source>
        <dbReference type="ARBA" id="ARBA00004123"/>
    </source>
</evidence>
<feature type="compositionally biased region" description="Polar residues" evidence="6">
    <location>
        <begin position="654"/>
        <end position="664"/>
    </location>
</feature>
<name>A0A1W5CRB5_9LECA</name>
<feature type="compositionally biased region" description="Acidic residues" evidence="6">
    <location>
        <begin position="176"/>
        <end position="188"/>
    </location>
</feature>
<evidence type="ECO:0000313" key="7">
    <source>
        <dbReference type="EMBL" id="SLM33393.1"/>
    </source>
</evidence>
<feature type="compositionally biased region" description="Basic and acidic residues" evidence="6">
    <location>
        <begin position="424"/>
        <end position="442"/>
    </location>
</feature>
<feature type="compositionally biased region" description="Basic and acidic residues" evidence="6">
    <location>
        <begin position="634"/>
        <end position="651"/>
    </location>
</feature>
<comment type="similarity">
    <text evidence="2">Belongs to the SNU66/SART1 family.</text>
</comment>
<feature type="region of interest" description="Disordered" evidence="6">
    <location>
        <begin position="315"/>
        <end position="408"/>
    </location>
</feature>
<dbReference type="PANTHER" id="PTHR14152">
    <property type="entry name" value="SQUAMOUS CELL CARCINOMA ANTIGEN RECOGNISED BY CYTOTOXIC T LYMPHOCYTES"/>
    <property type="match status" value="1"/>
</dbReference>
<evidence type="ECO:0000256" key="6">
    <source>
        <dbReference type="SAM" id="MobiDB-lite"/>
    </source>
</evidence>
<dbReference type="PANTHER" id="PTHR14152:SF5">
    <property type="entry name" value="U4_U6.U5 TRI-SNRNP-ASSOCIATED PROTEIN 1"/>
    <property type="match status" value="1"/>
</dbReference>
<organism evidence="7 8">
    <name type="scientific">Lasallia pustulata</name>
    <dbReference type="NCBI Taxonomy" id="136370"/>
    <lineage>
        <taxon>Eukaryota</taxon>
        <taxon>Fungi</taxon>
        <taxon>Dikarya</taxon>
        <taxon>Ascomycota</taxon>
        <taxon>Pezizomycotina</taxon>
        <taxon>Lecanoromycetes</taxon>
        <taxon>OSLEUM clade</taxon>
        <taxon>Umbilicariomycetidae</taxon>
        <taxon>Umbilicariales</taxon>
        <taxon>Umbilicariaceae</taxon>
        <taxon>Lasallia</taxon>
    </lineage>
</organism>
<dbReference type="AlphaFoldDB" id="A0A1W5CRB5"/>
<evidence type="ECO:0000313" key="8">
    <source>
        <dbReference type="Proteomes" id="UP000192927"/>
    </source>
</evidence>
<comment type="subcellular location">
    <subcellularLocation>
        <location evidence="1">Nucleus</location>
    </subcellularLocation>
</comment>
<dbReference type="Proteomes" id="UP000192927">
    <property type="component" value="Unassembled WGS sequence"/>
</dbReference>
<keyword evidence="4" id="KW-0508">mRNA splicing</keyword>
<feature type="compositionally biased region" description="Basic and acidic residues" evidence="6">
    <location>
        <begin position="59"/>
        <end position="99"/>
    </location>
</feature>
<dbReference type="EMBL" id="FWEW01000034">
    <property type="protein sequence ID" value="SLM33393.1"/>
    <property type="molecule type" value="Genomic_DNA"/>
</dbReference>
<evidence type="ECO:0000256" key="3">
    <source>
        <dbReference type="ARBA" id="ARBA00022664"/>
    </source>
</evidence>
<evidence type="ECO:0000256" key="5">
    <source>
        <dbReference type="ARBA" id="ARBA00023242"/>
    </source>
</evidence>
<feature type="compositionally biased region" description="Basic and acidic residues" evidence="6">
    <location>
        <begin position="374"/>
        <end position="386"/>
    </location>
</feature>
<dbReference type="GO" id="GO:0045292">
    <property type="term" value="P:mRNA cis splicing, via spliceosome"/>
    <property type="evidence" value="ECO:0007669"/>
    <property type="project" value="TreeGrafter"/>
</dbReference>
<feature type="region of interest" description="Disordered" evidence="6">
    <location>
        <begin position="173"/>
        <end position="192"/>
    </location>
</feature>
<feature type="compositionally biased region" description="Basic and acidic residues" evidence="6">
    <location>
        <begin position="536"/>
        <end position="585"/>
    </location>
</feature>
<protein>
    <submittedName>
        <fullName evidence="7">SART-1 protein</fullName>
    </submittedName>
</protein>
<keyword evidence="5" id="KW-0539">Nucleus</keyword>
<keyword evidence="3" id="KW-0507">mRNA processing</keyword>
<evidence type="ECO:0000256" key="2">
    <source>
        <dbReference type="ARBA" id="ARBA00006076"/>
    </source>
</evidence>
<feature type="region of interest" description="Disordered" evidence="6">
    <location>
        <begin position="21"/>
        <end position="107"/>
    </location>
</feature>
<evidence type="ECO:0000256" key="4">
    <source>
        <dbReference type="ARBA" id="ARBA00023187"/>
    </source>
</evidence>
<proteinExistence type="inferred from homology"/>
<keyword evidence="8" id="KW-1185">Reference proteome</keyword>
<dbReference type="Pfam" id="PF19252">
    <property type="entry name" value="HIND"/>
    <property type="match status" value="1"/>
</dbReference>
<dbReference type="InterPro" id="IPR045347">
    <property type="entry name" value="HIND"/>
</dbReference>